<dbReference type="EMBL" id="CP040428">
    <property type="protein sequence ID" value="QCT20661.1"/>
    <property type="molecule type" value="Genomic_DNA"/>
</dbReference>
<dbReference type="Proteomes" id="UP000302163">
    <property type="component" value="Chromosome"/>
</dbReference>
<organism evidence="5 6">
    <name type="scientific">Jejubacter calystegiae</name>
    <dbReference type="NCBI Taxonomy" id="2579935"/>
    <lineage>
        <taxon>Bacteria</taxon>
        <taxon>Pseudomonadati</taxon>
        <taxon>Pseudomonadota</taxon>
        <taxon>Gammaproteobacteria</taxon>
        <taxon>Enterobacterales</taxon>
        <taxon>Enterobacteriaceae</taxon>
        <taxon>Jejubacter</taxon>
    </lineage>
</organism>
<dbReference type="OrthoDB" id="6583245at2"/>
<dbReference type="InterPro" id="IPR010854">
    <property type="entry name" value="YdgH/BhsA/McbA-like_dom"/>
</dbReference>
<dbReference type="InterPro" id="IPR036275">
    <property type="entry name" value="YdgH-like_sf"/>
</dbReference>
<proteinExistence type="inferred from homology"/>
<dbReference type="KEGG" id="izh:FEM41_13925"/>
<evidence type="ECO:0000256" key="3">
    <source>
        <dbReference type="SAM" id="SignalP"/>
    </source>
</evidence>
<evidence type="ECO:0000259" key="4">
    <source>
        <dbReference type="Pfam" id="PF07338"/>
    </source>
</evidence>
<evidence type="ECO:0000256" key="2">
    <source>
        <dbReference type="ARBA" id="ARBA00038138"/>
    </source>
</evidence>
<protein>
    <submittedName>
        <fullName evidence="5">DUF1471 domain-containing protein</fullName>
    </submittedName>
</protein>
<evidence type="ECO:0000256" key="1">
    <source>
        <dbReference type="ARBA" id="ARBA00022729"/>
    </source>
</evidence>
<feature type="domain" description="YdgH/BhsA/McbA-like" evidence="4">
    <location>
        <begin position="34"/>
        <end position="86"/>
    </location>
</feature>
<gene>
    <name evidence="5" type="ORF">FEM41_13925</name>
</gene>
<feature type="chain" id="PRO_5020762581" evidence="3">
    <location>
        <begin position="23"/>
        <end position="86"/>
    </location>
</feature>
<evidence type="ECO:0000313" key="5">
    <source>
        <dbReference type="EMBL" id="QCT20661.1"/>
    </source>
</evidence>
<keyword evidence="1 3" id="KW-0732">Signal</keyword>
<dbReference type="NCBIfam" id="NF040473">
    <property type="entry name" value="peri_YbiM_McbA"/>
    <property type="match status" value="1"/>
</dbReference>
<dbReference type="FunFam" id="3.30.1660.10:FF:000001">
    <property type="entry name" value="Multiple stress resistance protein BhsA"/>
    <property type="match status" value="1"/>
</dbReference>
<dbReference type="SUPFAM" id="SSF159871">
    <property type="entry name" value="YdgH-like"/>
    <property type="match status" value="1"/>
</dbReference>
<accession>A0A4P8YIX7</accession>
<dbReference type="Gene3D" id="3.30.1660.10">
    <property type="entry name" value="Flavin-binding protein dodecin"/>
    <property type="match status" value="1"/>
</dbReference>
<dbReference type="NCBIfam" id="NF047859">
    <property type="entry name" value="StressCuResBhsA"/>
    <property type="match status" value="1"/>
</dbReference>
<name>A0A4P8YIX7_9ENTR</name>
<dbReference type="InterPro" id="IPR025543">
    <property type="entry name" value="Dodecin-like"/>
</dbReference>
<feature type="signal peptide" evidence="3">
    <location>
        <begin position="1"/>
        <end position="22"/>
    </location>
</feature>
<dbReference type="RefSeq" id="WP_138096534.1">
    <property type="nucleotide sequence ID" value="NZ_CP040428.1"/>
</dbReference>
<comment type="similarity">
    <text evidence="2">Belongs to the BhsA/McbA family.</text>
</comment>
<dbReference type="Pfam" id="PF07338">
    <property type="entry name" value="YdgH_BhsA-like"/>
    <property type="match status" value="1"/>
</dbReference>
<dbReference type="AlphaFoldDB" id="A0A4P8YIX7"/>
<keyword evidence="6" id="KW-1185">Reference proteome</keyword>
<evidence type="ECO:0000313" key="6">
    <source>
        <dbReference type="Proteomes" id="UP000302163"/>
    </source>
</evidence>
<sequence length="86" mass="8898">MKKLSLFSAVVTFIVCVPASFAATPLTNPETSQLRPAGTVSASGATHLGDLEDKLAEKAREEGATGYVITSAGGNNQMHGTATIYK</sequence>
<reference evidence="5 6" key="1">
    <citation type="submission" date="2019-05" db="EMBL/GenBank/DDBJ databases">
        <title>Complete genome sequence of Izhakiella calystegiae KSNA2, an endophyte isolated from beach morning glory (Calystegia soldanella).</title>
        <authorList>
            <person name="Jiang L."/>
            <person name="Jeong J.C."/>
            <person name="Kim C.Y."/>
            <person name="Kim D.H."/>
            <person name="Kim S.W."/>
            <person name="Lee j."/>
        </authorList>
    </citation>
    <scope>NUCLEOTIDE SEQUENCE [LARGE SCALE GENOMIC DNA]</scope>
    <source>
        <strain evidence="5 6">KSNA2</strain>
    </source>
</reference>